<dbReference type="PIRSF" id="PIRSF000530">
    <property type="entry name" value="Galactokinase"/>
    <property type="match status" value="1"/>
</dbReference>
<dbReference type="InterPro" id="IPR013750">
    <property type="entry name" value="GHMP_kinase_C_dom"/>
</dbReference>
<dbReference type="InterPro" id="IPR020568">
    <property type="entry name" value="Ribosomal_Su5_D2-typ_SF"/>
</dbReference>
<dbReference type="Pfam" id="PF10509">
    <property type="entry name" value="GalKase_gal_bdg"/>
    <property type="match status" value="1"/>
</dbReference>
<comment type="similarity">
    <text evidence="1">Belongs to the GHMP kinase family. GalK subfamily.</text>
</comment>
<dbReference type="InterPro" id="IPR019539">
    <property type="entry name" value="GalKase_N"/>
</dbReference>
<dbReference type="InterPro" id="IPR006204">
    <property type="entry name" value="GHMP_kinase_N_dom"/>
</dbReference>
<name>A0A223SBX6_9ACTN</name>
<keyword evidence="5" id="KW-0067">ATP-binding</keyword>
<keyword evidence="6" id="KW-0299">Galactose metabolism</keyword>
<keyword evidence="11" id="KW-1185">Reference proteome</keyword>
<dbReference type="Pfam" id="PF08544">
    <property type="entry name" value="GHMP_kinases_C"/>
    <property type="match status" value="1"/>
</dbReference>
<dbReference type="GO" id="GO:0006012">
    <property type="term" value="P:galactose metabolic process"/>
    <property type="evidence" value="ECO:0007669"/>
    <property type="project" value="UniProtKB-KW"/>
</dbReference>
<dbReference type="InterPro" id="IPR014721">
    <property type="entry name" value="Ribsml_uS5_D2-typ_fold_subgr"/>
</dbReference>
<dbReference type="SUPFAM" id="SSF54211">
    <property type="entry name" value="Ribosomal protein S5 domain 2-like"/>
    <property type="match status" value="1"/>
</dbReference>
<dbReference type="Pfam" id="PF00288">
    <property type="entry name" value="GHMP_kinases_N"/>
    <property type="match status" value="1"/>
</dbReference>
<dbReference type="PRINTS" id="PR00959">
    <property type="entry name" value="MEVGALKINASE"/>
</dbReference>
<dbReference type="GO" id="GO:0004335">
    <property type="term" value="F:galactokinase activity"/>
    <property type="evidence" value="ECO:0007669"/>
    <property type="project" value="InterPro"/>
</dbReference>
<dbReference type="Gene3D" id="3.30.230.10">
    <property type="match status" value="1"/>
</dbReference>
<feature type="domain" description="GHMP kinase N-terminal" evidence="7">
    <location>
        <begin position="157"/>
        <end position="232"/>
    </location>
</feature>
<evidence type="ECO:0000256" key="6">
    <source>
        <dbReference type="ARBA" id="ARBA00023144"/>
    </source>
</evidence>
<protein>
    <recommendedName>
        <fullName evidence="12">Galactokinase</fullName>
    </recommendedName>
</protein>
<feature type="domain" description="Galactokinase N-terminal" evidence="9">
    <location>
        <begin position="60"/>
        <end position="108"/>
    </location>
</feature>
<dbReference type="OrthoDB" id="250531at2"/>
<evidence type="ECO:0000259" key="7">
    <source>
        <dbReference type="Pfam" id="PF00288"/>
    </source>
</evidence>
<dbReference type="Proteomes" id="UP000215005">
    <property type="component" value="Chromosome"/>
</dbReference>
<dbReference type="InterPro" id="IPR006206">
    <property type="entry name" value="Mevalonate/galactokinase"/>
</dbReference>
<dbReference type="KEGG" id="ngv:CDO52_24630"/>
<evidence type="ECO:0000256" key="1">
    <source>
        <dbReference type="ARBA" id="ARBA00006566"/>
    </source>
</evidence>
<evidence type="ECO:0000313" key="10">
    <source>
        <dbReference type="EMBL" id="ASU85563.1"/>
    </source>
</evidence>
<dbReference type="GO" id="GO:0005829">
    <property type="term" value="C:cytosol"/>
    <property type="evidence" value="ECO:0007669"/>
    <property type="project" value="TreeGrafter"/>
</dbReference>
<sequence length="444" mass="46487">MVETSGTHGPAPRDEQVRDGVDTLRRLLKPFATARRRNAAEAAEEWRVSAQVDDDALSAAFTEAYGTPPTGIWRAPGQANLMGTHTDAVGGLVLPVAVPWGVSVALQPTADGTVEARSIQRPGEAVRFTTAEVDAATTARAAITGWGRNVAAVFSAAREAGHLDASAGARIMLDSDLPVGAGLSSSAALHCATLLALAEAHDISDLSKDRRGMAGLARRAATEFIGAPTGAMAHNAPLRCKEGHALFLDCRTEGGRNVPLPLDEAGLRLLVIDTRVRPRPSDAAHIAATRRTECERGARQLGVETLRDVEDLASALDRLKQLALRKRVQHVVTEIHRVNAAVGLMRAKALPEIGAVLTASHFSLRDQFEVSCPELDLAVETAVHAGARGAKMTGNGLGGSAIALVAEEKVGGVREGVSAAFADKGFQAPEFRIALPSSGAGPTR</sequence>
<organism evidence="10 11">
    <name type="scientific">Nocardiopsis gilva YIM 90087</name>
    <dbReference type="NCBI Taxonomy" id="1235441"/>
    <lineage>
        <taxon>Bacteria</taxon>
        <taxon>Bacillati</taxon>
        <taxon>Actinomycetota</taxon>
        <taxon>Actinomycetes</taxon>
        <taxon>Streptosporangiales</taxon>
        <taxon>Nocardiopsidaceae</taxon>
        <taxon>Nocardiopsis</taxon>
    </lineage>
</organism>
<proteinExistence type="inferred from homology"/>
<dbReference type="InterPro" id="IPR006203">
    <property type="entry name" value="GHMP_knse_ATP-bd_CS"/>
</dbReference>
<evidence type="ECO:0000313" key="11">
    <source>
        <dbReference type="Proteomes" id="UP000215005"/>
    </source>
</evidence>
<dbReference type="PANTHER" id="PTHR10457:SF7">
    <property type="entry name" value="GALACTOKINASE-RELATED"/>
    <property type="match status" value="1"/>
</dbReference>
<gene>
    <name evidence="10" type="ORF">CDO52_24630</name>
</gene>
<evidence type="ECO:0008006" key="12">
    <source>
        <dbReference type="Google" id="ProtNLM"/>
    </source>
</evidence>
<evidence type="ECO:0000259" key="9">
    <source>
        <dbReference type="Pfam" id="PF10509"/>
    </source>
</evidence>
<dbReference type="Gene3D" id="3.30.70.890">
    <property type="entry name" value="GHMP kinase, C-terminal domain"/>
    <property type="match status" value="1"/>
</dbReference>
<keyword evidence="4" id="KW-0418">Kinase</keyword>
<keyword evidence="6" id="KW-0119">Carbohydrate metabolism</keyword>
<accession>A0A223SBX6</accession>
<dbReference type="PRINTS" id="PR00473">
    <property type="entry name" value="GALCTOKINASE"/>
</dbReference>
<dbReference type="SUPFAM" id="SSF55060">
    <property type="entry name" value="GHMP Kinase, C-terminal domain"/>
    <property type="match status" value="1"/>
</dbReference>
<evidence type="ECO:0000256" key="4">
    <source>
        <dbReference type="ARBA" id="ARBA00022777"/>
    </source>
</evidence>
<evidence type="ECO:0000256" key="3">
    <source>
        <dbReference type="ARBA" id="ARBA00022741"/>
    </source>
</evidence>
<dbReference type="GO" id="GO:0005524">
    <property type="term" value="F:ATP binding"/>
    <property type="evidence" value="ECO:0007669"/>
    <property type="project" value="UniProtKB-KW"/>
</dbReference>
<dbReference type="InterPro" id="IPR036554">
    <property type="entry name" value="GHMP_kinase_C_sf"/>
</dbReference>
<keyword evidence="2" id="KW-0808">Transferase</keyword>
<evidence type="ECO:0000256" key="5">
    <source>
        <dbReference type="ARBA" id="ARBA00022840"/>
    </source>
</evidence>
<dbReference type="PROSITE" id="PS00627">
    <property type="entry name" value="GHMP_KINASES_ATP"/>
    <property type="match status" value="1"/>
</dbReference>
<evidence type="ECO:0000259" key="8">
    <source>
        <dbReference type="Pfam" id="PF08544"/>
    </source>
</evidence>
<keyword evidence="3" id="KW-0547">Nucleotide-binding</keyword>
<evidence type="ECO:0000256" key="2">
    <source>
        <dbReference type="ARBA" id="ARBA00022679"/>
    </source>
</evidence>
<reference evidence="10 11" key="1">
    <citation type="submission" date="2017-08" db="EMBL/GenBank/DDBJ databases">
        <title>The complete genome sequence of Nocardiopsis gilva YIM 90087.</title>
        <authorList>
            <person name="Yin M."/>
            <person name="Tang S."/>
        </authorList>
    </citation>
    <scope>NUCLEOTIDE SEQUENCE [LARGE SCALE GENOMIC DNA]</scope>
    <source>
        <strain evidence="10 11">YIM 90087</strain>
    </source>
</reference>
<dbReference type="PANTHER" id="PTHR10457">
    <property type="entry name" value="MEVALONATE KINASE/GALACTOKINASE"/>
    <property type="match status" value="1"/>
</dbReference>
<dbReference type="InterPro" id="IPR000705">
    <property type="entry name" value="Galactokinase"/>
</dbReference>
<dbReference type="AlphaFoldDB" id="A0A223SBX6"/>
<feature type="domain" description="GHMP kinase C-terminal" evidence="8">
    <location>
        <begin position="345"/>
        <end position="421"/>
    </location>
</feature>
<dbReference type="EMBL" id="CP022753">
    <property type="protein sequence ID" value="ASU85563.1"/>
    <property type="molecule type" value="Genomic_DNA"/>
</dbReference>